<dbReference type="Gene3D" id="1.10.340.70">
    <property type="match status" value="1"/>
</dbReference>
<gene>
    <name evidence="21" type="ORF">E3N88_41955</name>
</gene>
<evidence type="ECO:0000256" key="12">
    <source>
        <dbReference type="ARBA" id="ARBA00022918"/>
    </source>
</evidence>
<dbReference type="InterPro" id="IPR036875">
    <property type="entry name" value="Znf_CCHC_sf"/>
</dbReference>
<dbReference type="Gene3D" id="3.10.10.10">
    <property type="entry name" value="HIV Type 1 Reverse Transcriptase, subunit A, domain 1"/>
    <property type="match status" value="1"/>
</dbReference>
<organism evidence="21 22">
    <name type="scientific">Mikania micrantha</name>
    <name type="common">bitter vine</name>
    <dbReference type="NCBI Taxonomy" id="192012"/>
    <lineage>
        <taxon>Eukaryota</taxon>
        <taxon>Viridiplantae</taxon>
        <taxon>Streptophyta</taxon>
        <taxon>Embryophyta</taxon>
        <taxon>Tracheophyta</taxon>
        <taxon>Spermatophyta</taxon>
        <taxon>Magnoliopsida</taxon>
        <taxon>eudicotyledons</taxon>
        <taxon>Gunneridae</taxon>
        <taxon>Pentapetalae</taxon>
        <taxon>asterids</taxon>
        <taxon>campanulids</taxon>
        <taxon>Asterales</taxon>
        <taxon>Asteraceae</taxon>
        <taxon>Asteroideae</taxon>
        <taxon>Heliantheae alliance</taxon>
        <taxon>Eupatorieae</taxon>
        <taxon>Mikania</taxon>
    </lineage>
</organism>
<dbReference type="InterPro" id="IPR000477">
    <property type="entry name" value="RT_dom"/>
</dbReference>
<dbReference type="GO" id="GO:0004519">
    <property type="term" value="F:endonuclease activity"/>
    <property type="evidence" value="ECO:0007669"/>
    <property type="project" value="UniProtKB-KW"/>
</dbReference>
<dbReference type="PANTHER" id="PTHR37984">
    <property type="entry name" value="PROTEIN CBG26694"/>
    <property type="match status" value="1"/>
</dbReference>
<dbReference type="Gene3D" id="2.40.70.10">
    <property type="entry name" value="Acid Proteases"/>
    <property type="match status" value="1"/>
</dbReference>
<dbReference type="InterPro" id="IPR050951">
    <property type="entry name" value="Retrovirus_Pol_polyprotein"/>
</dbReference>
<keyword evidence="16" id="KW-0863">Zinc-finger</keyword>
<dbReference type="Pfam" id="PF24626">
    <property type="entry name" value="SH3_Tf2-1"/>
    <property type="match status" value="1"/>
</dbReference>
<keyword evidence="8" id="KW-0255">Endonuclease</keyword>
<dbReference type="SUPFAM" id="SSF56672">
    <property type="entry name" value="DNA/RNA polymerases"/>
    <property type="match status" value="1"/>
</dbReference>
<comment type="caution">
    <text evidence="21">The sequence shown here is derived from an EMBL/GenBank/DDBJ whole genome shotgun (WGS) entry which is preliminary data.</text>
</comment>
<evidence type="ECO:0000256" key="15">
    <source>
        <dbReference type="ARBA" id="ARBA00023172"/>
    </source>
</evidence>
<reference evidence="21 22" key="1">
    <citation type="submission" date="2019-05" db="EMBL/GenBank/DDBJ databases">
        <title>Mikania micrantha, genome provides insights into the molecular mechanism of rapid growth.</title>
        <authorList>
            <person name="Liu B."/>
        </authorList>
    </citation>
    <scope>NUCLEOTIDE SEQUENCE [LARGE SCALE GENOMIC DNA]</scope>
    <source>
        <strain evidence="21">NLD-2019</strain>
        <tissue evidence="21">Leaf</tissue>
    </source>
</reference>
<dbReference type="FunFam" id="3.30.70.270:FF:000020">
    <property type="entry name" value="Transposon Tf2-6 polyprotein-like Protein"/>
    <property type="match status" value="1"/>
</dbReference>
<dbReference type="EC" id="2.7.7.49" evidence="1"/>
<feature type="domain" description="Integrase catalytic" evidence="20">
    <location>
        <begin position="1143"/>
        <end position="1306"/>
    </location>
</feature>
<dbReference type="GO" id="GO:0003887">
    <property type="term" value="F:DNA-directed DNA polymerase activity"/>
    <property type="evidence" value="ECO:0007669"/>
    <property type="project" value="UniProtKB-KW"/>
</dbReference>
<keyword evidence="9" id="KW-0378">Hydrolase</keyword>
<dbReference type="CDD" id="cd00303">
    <property type="entry name" value="retropepsin_like"/>
    <property type="match status" value="1"/>
</dbReference>
<keyword evidence="5" id="KW-0540">Nuclease</keyword>
<feature type="region of interest" description="Disordered" evidence="17">
    <location>
        <begin position="270"/>
        <end position="294"/>
    </location>
</feature>
<dbReference type="GO" id="GO:0015074">
    <property type="term" value="P:DNA integration"/>
    <property type="evidence" value="ECO:0007669"/>
    <property type="project" value="UniProtKB-KW"/>
</dbReference>
<evidence type="ECO:0000256" key="5">
    <source>
        <dbReference type="ARBA" id="ARBA00022722"/>
    </source>
</evidence>
<dbReference type="GO" id="GO:0006508">
    <property type="term" value="P:proteolysis"/>
    <property type="evidence" value="ECO:0007669"/>
    <property type="project" value="UniProtKB-KW"/>
</dbReference>
<evidence type="ECO:0000313" key="22">
    <source>
        <dbReference type="Proteomes" id="UP000326396"/>
    </source>
</evidence>
<evidence type="ECO:0000256" key="3">
    <source>
        <dbReference type="ARBA" id="ARBA00022679"/>
    </source>
</evidence>
<evidence type="ECO:0000256" key="8">
    <source>
        <dbReference type="ARBA" id="ARBA00022759"/>
    </source>
</evidence>
<dbReference type="Pfam" id="PF17917">
    <property type="entry name" value="RT_RNaseH"/>
    <property type="match status" value="1"/>
</dbReference>
<keyword evidence="14" id="KW-0238">DNA-binding</keyword>
<dbReference type="InterPro" id="IPR045358">
    <property type="entry name" value="Ty3_capsid"/>
</dbReference>
<dbReference type="PROSITE" id="PS50158">
    <property type="entry name" value="ZF_CCHC"/>
    <property type="match status" value="1"/>
</dbReference>
<keyword evidence="10" id="KW-0460">Magnesium</keyword>
<dbReference type="SMART" id="SM00343">
    <property type="entry name" value="ZnF_C2HC"/>
    <property type="match status" value="2"/>
</dbReference>
<keyword evidence="22" id="KW-1185">Reference proteome</keyword>
<dbReference type="SUPFAM" id="SSF53098">
    <property type="entry name" value="Ribonuclease H-like"/>
    <property type="match status" value="1"/>
</dbReference>
<dbReference type="InterPro" id="IPR056924">
    <property type="entry name" value="SH3_Tf2-1"/>
</dbReference>
<proteinExistence type="predicted"/>
<dbReference type="Gene3D" id="3.30.420.10">
    <property type="entry name" value="Ribonuclease H-like superfamily/Ribonuclease H"/>
    <property type="match status" value="1"/>
</dbReference>
<dbReference type="Pfam" id="PF00078">
    <property type="entry name" value="RVT_1"/>
    <property type="match status" value="1"/>
</dbReference>
<feature type="domain" description="Reverse transcriptase" evidence="19">
    <location>
        <begin position="621"/>
        <end position="800"/>
    </location>
</feature>
<dbReference type="GO" id="GO:0003677">
    <property type="term" value="F:DNA binding"/>
    <property type="evidence" value="ECO:0007669"/>
    <property type="project" value="UniProtKB-KW"/>
</dbReference>
<evidence type="ECO:0000256" key="11">
    <source>
        <dbReference type="ARBA" id="ARBA00022908"/>
    </source>
</evidence>
<evidence type="ECO:0000256" key="1">
    <source>
        <dbReference type="ARBA" id="ARBA00012493"/>
    </source>
</evidence>
<evidence type="ECO:0000259" key="19">
    <source>
        <dbReference type="PROSITE" id="PS50878"/>
    </source>
</evidence>
<feature type="domain" description="CCHC-type" evidence="18">
    <location>
        <begin position="342"/>
        <end position="357"/>
    </location>
</feature>
<evidence type="ECO:0000256" key="13">
    <source>
        <dbReference type="ARBA" id="ARBA00022932"/>
    </source>
</evidence>
<evidence type="ECO:0000256" key="7">
    <source>
        <dbReference type="ARBA" id="ARBA00022750"/>
    </source>
</evidence>
<dbReference type="GO" id="GO:0004190">
    <property type="term" value="F:aspartic-type endopeptidase activity"/>
    <property type="evidence" value="ECO:0007669"/>
    <property type="project" value="UniProtKB-KW"/>
</dbReference>
<dbReference type="SUPFAM" id="SSF57756">
    <property type="entry name" value="Retrovirus zinc finger-like domains"/>
    <property type="match status" value="1"/>
</dbReference>
<evidence type="ECO:0000256" key="2">
    <source>
        <dbReference type="ARBA" id="ARBA00022670"/>
    </source>
</evidence>
<keyword evidence="11" id="KW-0229">DNA integration</keyword>
<evidence type="ECO:0000256" key="14">
    <source>
        <dbReference type="ARBA" id="ARBA00023125"/>
    </source>
</evidence>
<feature type="compositionally biased region" description="Basic and acidic residues" evidence="17">
    <location>
        <begin position="21"/>
        <end position="31"/>
    </location>
</feature>
<evidence type="ECO:0000256" key="9">
    <source>
        <dbReference type="ARBA" id="ARBA00022801"/>
    </source>
</evidence>
<dbReference type="PROSITE" id="PS50878">
    <property type="entry name" value="RT_POL"/>
    <property type="match status" value="1"/>
</dbReference>
<dbReference type="InterPro" id="IPR012337">
    <property type="entry name" value="RNaseH-like_sf"/>
</dbReference>
<dbReference type="InterPro" id="IPR001584">
    <property type="entry name" value="Integrase_cat-core"/>
</dbReference>
<dbReference type="Gene3D" id="4.10.60.10">
    <property type="entry name" value="Zinc finger, CCHC-type"/>
    <property type="match status" value="1"/>
</dbReference>
<dbReference type="Pfam" id="PF08284">
    <property type="entry name" value="RVP_2"/>
    <property type="match status" value="1"/>
</dbReference>
<feature type="region of interest" description="Disordered" evidence="17">
    <location>
        <begin position="1"/>
        <end position="31"/>
    </location>
</feature>
<evidence type="ECO:0000256" key="17">
    <source>
        <dbReference type="SAM" id="MobiDB-lite"/>
    </source>
</evidence>
<keyword evidence="2" id="KW-0645">Protease</keyword>
<dbReference type="CDD" id="cd01647">
    <property type="entry name" value="RT_LTR"/>
    <property type="match status" value="1"/>
</dbReference>
<dbReference type="OrthoDB" id="1770561at2759"/>
<dbReference type="InterPro" id="IPR041588">
    <property type="entry name" value="Integrase_H2C2"/>
</dbReference>
<name>A0A5N6LJ42_9ASTR</name>
<keyword evidence="15" id="KW-0233">DNA recombination</keyword>
<dbReference type="Pfam" id="PF19259">
    <property type="entry name" value="Ty3_capsid"/>
    <property type="match status" value="1"/>
</dbReference>
<dbReference type="Pfam" id="PF17921">
    <property type="entry name" value="Integrase_H2C2"/>
    <property type="match status" value="1"/>
</dbReference>
<dbReference type="InterPro" id="IPR043128">
    <property type="entry name" value="Rev_trsase/Diguanyl_cyclase"/>
</dbReference>
<dbReference type="InterPro" id="IPR036397">
    <property type="entry name" value="RNaseH_sf"/>
</dbReference>
<keyword evidence="16" id="KW-0862">Zinc</keyword>
<dbReference type="Proteomes" id="UP000326396">
    <property type="component" value="Unassembled WGS sequence"/>
</dbReference>
<dbReference type="FunFam" id="3.10.20.370:FF:000001">
    <property type="entry name" value="Retrovirus-related Pol polyprotein from transposon 17.6-like protein"/>
    <property type="match status" value="1"/>
</dbReference>
<sequence>MSRNQNSGGPSANTRGRKRTHTDATEPMIRKDELQQIIAKEIKDAIPTIIAAMKDNENSNPENTVTKTKEVSGSNTENIEASSAKRFRIEGCSYKTFQSCKPPEFAGTEGAVVALRWLEKIEAVLAISKCAAEDMVLYASNSFKDGALEWWNSIIQTKGRTNACAMTWESFRDLVTRKFCPINEKEQIERKFLTHRMIGAGHREYTSKYFEYARLVPHLVTPESNLISRYIWGLVSEIRDMVKAAMPQTIDSAVELAGLLTDGMVRTQEEKESQEALQKVDQSSKRPAGKFVKKEGGSGTFPQCKTCGKKHLGKCNRAKYCSHCKMRGHSLEECRRKVMVTCFNCNEPGHYRNECPKLNKVSGTSGAGGSGAKADTNTKKTTRAFVLNAKEAADMPDVITGTFLINNVYAKVLFDSGANQSFIDYEFCKLLNESLVKLDKPYLVETANGDVVKVDEVLINGKITLFKHDIPVKFLPMKLAGFDAVIGMDWLATHQACILCDTKSIEVRVPTGGKLIIKGDKPTNNVGIISMIKATKYLNKGCLAYLVSVTTKDQEKKKLEDVLVVAEFPDVFPDELPGLPPEREVEFNINLVPGTSPIAKSPYRLAPTEMKELKKQLDELLEKGFIRPSSSPWGAPILFVKKKDGSMRMCIDYRELNKVTIKNKYPLPRIDDLFDQLQGACHFSKIDLRSGYHQLKVQEEDIPKTAFRTRYGHYEFTVMPFGLTNAPAAFMDMMNRICKPYLDKFIIVFIDDILIYSKTPEDHAIHLRTLLELLRHEKLYAKFSKCEFWLTEVQFLGHVINAQGIQVDPSKIEAITKWENPKSPTEVRSFLGLAGYYRRFIQNFSRIAVPLTSLTRKSVEFEWGTKQIEAFQILKDKLTHAPILALPEGVEDFVVFCDASHTGLGCVLMQRNKVIAYASRQLKTHEKNYATHDLELGAIIFALKLWRHYLYGVHFTVYTDHKSLKYIFDQKELNMRQRRWMETLNDYDCEIIYHEGKANVVADALSRKEVEKPRRVRALRLELQVDLFNQIKEAQKQAKEDENKEKEGMKGMIEQLVKGDDEILRMNSRIWVPVTGGLRERILEEAHKSKYMMHPGGDKMYKNLKENYWWIGMKKDIAAYVARCLTCSQVKAEHQKPSGMLQQLELPVWKWEMITMDFITKLPRTSRGNDTIWVIVDRLTKSAHFLAMKETYSMDRLAQLYVNEIVSLHGVPLSIVSDRDSRFTSRFWQSFQKALGTRLNFSTAYHPQTDGQSERTIQTLEDMLRACVIDFEGSWDDHLPLMEFSYNNSYHSSIQTALFEALYGRKCRTAVCWSEIGEKQLSGPEIVQETTDKVFQIRERLKAARDRQKSYADRRRKPLEFNVDDKVLLKVSPWKGVVRFGKKGKLSPRYVGPFKILKRIGPVAYKLELPVEMAGVHDVFHISNLRKCLADESLLMPLQDVEVNEKLKFIEQPIQIEDRREKRLKRKKLVLVKVKWNSRRGPEYTWELESEMRKKYPHLFQ</sequence>
<dbReference type="FunFam" id="3.10.10.10:FF:000007">
    <property type="entry name" value="Retrovirus-related Pol polyprotein from transposon 17.6-like Protein"/>
    <property type="match status" value="1"/>
</dbReference>
<dbReference type="CDD" id="cd09274">
    <property type="entry name" value="RNase_HI_RT_Ty3"/>
    <property type="match status" value="1"/>
</dbReference>
<keyword evidence="4" id="KW-0548">Nucleotidyltransferase</keyword>
<feature type="compositionally biased region" description="Polar residues" evidence="17">
    <location>
        <begin position="1"/>
        <end position="14"/>
    </location>
</feature>
<evidence type="ECO:0000256" key="6">
    <source>
        <dbReference type="ARBA" id="ARBA00022723"/>
    </source>
</evidence>
<feature type="compositionally biased region" description="Polar residues" evidence="17">
    <location>
        <begin position="58"/>
        <end position="78"/>
    </location>
</feature>
<feature type="region of interest" description="Disordered" evidence="17">
    <location>
        <begin position="56"/>
        <end position="78"/>
    </location>
</feature>
<dbReference type="InterPro" id="IPR043502">
    <property type="entry name" value="DNA/RNA_pol_sf"/>
</dbReference>
<dbReference type="InterPro" id="IPR001878">
    <property type="entry name" value="Znf_CCHC"/>
</dbReference>
<protein>
    <recommendedName>
        <fullName evidence="1">RNA-directed DNA polymerase</fullName>
        <ecNumber evidence="1">2.7.7.49</ecNumber>
    </recommendedName>
</protein>
<accession>A0A5N6LJ42</accession>
<evidence type="ECO:0000259" key="20">
    <source>
        <dbReference type="PROSITE" id="PS50994"/>
    </source>
</evidence>
<dbReference type="PROSITE" id="PS50994">
    <property type="entry name" value="INTEGRASE"/>
    <property type="match status" value="1"/>
</dbReference>
<dbReference type="Pfam" id="PF00098">
    <property type="entry name" value="zf-CCHC"/>
    <property type="match status" value="1"/>
</dbReference>
<keyword evidence="7" id="KW-0064">Aspartyl protease</keyword>
<keyword evidence="12" id="KW-0695">RNA-directed DNA polymerase</keyword>
<dbReference type="GO" id="GO:0006310">
    <property type="term" value="P:DNA recombination"/>
    <property type="evidence" value="ECO:0007669"/>
    <property type="project" value="UniProtKB-KW"/>
</dbReference>
<evidence type="ECO:0000256" key="4">
    <source>
        <dbReference type="ARBA" id="ARBA00022695"/>
    </source>
</evidence>
<evidence type="ECO:0000256" key="16">
    <source>
        <dbReference type="PROSITE-ProRule" id="PRU00047"/>
    </source>
</evidence>
<dbReference type="EMBL" id="SZYD01000214">
    <property type="protein sequence ID" value="KAD2047914.1"/>
    <property type="molecule type" value="Genomic_DNA"/>
</dbReference>
<evidence type="ECO:0000313" key="21">
    <source>
        <dbReference type="EMBL" id="KAD2047914.1"/>
    </source>
</evidence>
<dbReference type="PANTHER" id="PTHR37984:SF5">
    <property type="entry name" value="PROTEIN NYNRIN-LIKE"/>
    <property type="match status" value="1"/>
</dbReference>
<dbReference type="SUPFAM" id="SSF50630">
    <property type="entry name" value="Acid proteases"/>
    <property type="match status" value="1"/>
</dbReference>
<keyword evidence="13" id="KW-0239">DNA-directed DNA polymerase</keyword>
<keyword evidence="3" id="KW-0808">Transferase</keyword>
<evidence type="ECO:0000256" key="10">
    <source>
        <dbReference type="ARBA" id="ARBA00022842"/>
    </source>
</evidence>
<dbReference type="GO" id="GO:0008270">
    <property type="term" value="F:zinc ion binding"/>
    <property type="evidence" value="ECO:0007669"/>
    <property type="project" value="UniProtKB-KW"/>
</dbReference>
<evidence type="ECO:0000259" key="18">
    <source>
        <dbReference type="PROSITE" id="PS50158"/>
    </source>
</evidence>
<dbReference type="InterPro" id="IPR021109">
    <property type="entry name" value="Peptidase_aspartic_dom_sf"/>
</dbReference>
<dbReference type="InterPro" id="IPR041373">
    <property type="entry name" value="RT_RNaseH"/>
</dbReference>
<dbReference type="Gene3D" id="3.30.70.270">
    <property type="match status" value="2"/>
</dbReference>
<keyword evidence="6" id="KW-0479">Metal-binding</keyword>
<dbReference type="GO" id="GO:0003964">
    <property type="term" value="F:RNA-directed DNA polymerase activity"/>
    <property type="evidence" value="ECO:0007669"/>
    <property type="project" value="UniProtKB-KW"/>
</dbReference>